<evidence type="ECO:0000256" key="1">
    <source>
        <dbReference type="ARBA" id="ARBA00006914"/>
    </source>
</evidence>
<feature type="domain" description="AAA+ ATPase" evidence="5">
    <location>
        <begin position="591"/>
        <end position="727"/>
    </location>
</feature>
<dbReference type="FunFam" id="3.40.50.300:FF:000149">
    <property type="entry name" value="Nuclear valosin-containing protein-like"/>
    <property type="match status" value="1"/>
</dbReference>
<feature type="domain" description="AAA+ ATPase" evidence="5">
    <location>
        <begin position="300"/>
        <end position="412"/>
    </location>
</feature>
<dbReference type="Pfam" id="PF16725">
    <property type="entry name" value="Nucleolin_bd"/>
    <property type="match status" value="1"/>
</dbReference>
<dbReference type="InterPro" id="IPR027417">
    <property type="entry name" value="P-loop_NTPase"/>
</dbReference>
<dbReference type="InterPro" id="IPR003959">
    <property type="entry name" value="ATPase_AAA_core"/>
</dbReference>
<organism evidence="6 7">
    <name type="scientific">Symbiochloris irregularis</name>
    <dbReference type="NCBI Taxonomy" id="706552"/>
    <lineage>
        <taxon>Eukaryota</taxon>
        <taxon>Viridiplantae</taxon>
        <taxon>Chlorophyta</taxon>
        <taxon>core chlorophytes</taxon>
        <taxon>Trebouxiophyceae</taxon>
        <taxon>Trebouxiales</taxon>
        <taxon>Trebouxiaceae</taxon>
        <taxon>Symbiochloris</taxon>
    </lineage>
</organism>
<dbReference type="InterPro" id="IPR003960">
    <property type="entry name" value="ATPase_AAA_CS"/>
</dbReference>
<dbReference type="PROSITE" id="PS00674">
    <property type="entry name" value="AAA"/>
    <property type="match status" value="2"/>
</dbReference>
<comment type="similarity">
    <text evidence="1">Belongs to the AAA ATPase family.</text>
</comment>
<dbReference type="PANTHER" id="PTHR23077">
    <property type="entry name" value="AAA-FAMILY ATPASE"/>
    <property type="match status" value="1"/>
</dbReference>
<dbReference type="GO" id="GO:0016887">
    <property type="term" value="F:ATP hydrolysis activity"/>
    <property type="evidence" value="ECO:0007669"/>
    <property type="project" value="InterPro"/>
</dbReference>
<dbReference type="SMART" id="SM00382">
    <property type="entry name" value="AAA"/>
    <property type="match status" value="2"/>
</dbReference>
<dbReference type="InterPro" id="IPR041569">
    <property type="entry name" value="AAA_lid_3"/>
</dbReference>
<dbReference type="Gene3D" id="1.10.10.2010">
    <property type="match status" value="1"/>
</dbReference>
<gene>
    <name evidence="6" type="ORF">WJX73_002335</name>
</gene>
<evidence type="ECO:0000313" key="6">
    <source>
        <dbReference type="EMBL" id="KAK9792945.1"/>
    </source>
</evidence>
<dbReference type="Proteomes" id="UP001465755">
    <property type="component" value="Unassembled WGS sequence"/>
</dbReference>
<keyword evidence="7" id="KW-1185">Reference proteome</keyword>
<dbReference type="InterPro" id="IPR038100">
    <property type="entry name" value="NLV2_N_sf"/>
</dbReference>
<name>A0AAW1NNJ9_9CHLO</name>
<evidence type="ECO:0000256" key="3">
    <source>
        <dbReference type="ARBA" id="ARBA00022840"/>
    </source>
</evidence>
<dbReference type="FunFam" id="1.10.8.60:FF:000081">
    <property type="entry name" value="AAA family ATPase/60S ribosome export protein"/>
    <property type="match status" value="1"/>
</dbReference>
<dbReference type="GO" id="GO:0003723">
    <property type="term" value="F:RNA binding"/>
    <property type="evidence" value="ECO:0007669"/>
    <property type="project" value="TreeGrafter"/>
</dbReference>
<proteinExistence type="inferred from homology"/>
<dbReference type="GO" id="GO:0042254">
    <property type="term" value="P:ribosome biogenesis"/>
    <property type="evidence" value="ECO:0007669"/>
    <property type="project" value="TreeGrafter"/>
</dbReference>
<feature type="compositionally biased region" description="Basic and acidic residues" evidence="4">
    <location>
        <begin position="125"/>
        <end position="137"/>
    </location>
</feature>
<dbReference type="Gene3D" id="1.10.8.60">
    <property type="match status" value="2"/>
</dbReference>
<dbReference type="GO" id="GO:0005634">
    <property type="term" value="C:nucleus"/>
    <property type="evidence" value="ECO:0007669"/>
    <property type="project" value="TreeGrafter"/>
</dbReference>
<keyword evidence="2" id="KW-0547">Nucleotide-binding</keyword>
<sequence length="839" mass="89853">MARSRLPGRGGRRSDQSTYLLDSDLVKRVEAFALNNDYSDVDEVVEHLQGCHQEYKRQKKAALQGMVARAIGVIQARGGPAKPELRLQALESRHLSNRQASTSAQGHLQLGAEDGDQSMSTSGSDESRSGDDSLQHAKPEVTGNFIHMEPDHILSSAAAKPASVGINNSLTALYTVKATPTAQAANVAAQLSQDAESLEGLAAAGDAMLFDPMLNPLLSHVRSKHRRATASVLGKRSREGDGGGSFGQGPQDHMGSAISRPRQVHYADLGGIESVLQDIQELIHYPLQHPEVYTWLGVTPPRGVLLHGPPGCGKTALAHAIANETGVPFLRISAPEVVSGMSGESEAKIRGLFKEAVAVAPCIVFIDEELEETPAQPRHVVVIGATNRPDALDPALRRAGRFDREIPLKIPSEAARARILQVLSLKLRLAGDLDFKAVASATPGFVGADLAALSQEAAAIAVQRIFSQLYSNAQPNAEQVLAPAADHPPTDALLPNTASPPSLMMMSAPVGSRREQPLTQQQLQGLSISMGDFMEAVGKVQPSVRREGFATTPDVTWADIGALDEVREEMSFAITQPIRHPERFAALGLSTPTGILLFGPPGCGKTLLAKAVANESGANFMSIKGPELLNKWVGESERAVRQLFMRARAAAPCLLFFDELDALAPRRGSDVSQSSERVVNQLLTEMDGTEGRGSVFVVAATNRPDIIDPALLRPGRLDKTLYVPLPTPTGRQAILTALARKTPLSADVDLPSIAMDARTNGFSGADLQSMLREAAVAALKEALLRGDESAGLVCRRHFDTALATIGPSVSAKDERMYAALCKKLRMSLLRRRLALYCRR</sequence>
<evidence type="ECO:0000313" key="7">
    <source>
        <dbReference type="Proteomes" id="UP001465755"/>
    </source>
</evidence>
<dbReference type="GO" id="GO:0005524">
    <property type="term" value="F:ATP binding"/>
    <property type="evidence" value="ECO:0007669"/>
    <property type="project" value="UniProtKB-KW"/>
</dbReference>
<evidence type="ECO:0000259" key="5">
    <source>
        <dbReference type="SMART" id="SM00382"/>
    </source>
</evidence>
<dbReference type="EMBL" id="JALJOQ010000157">
    <property type="protein sequence ID" value="KAK9792945.1"/>
    <property type="molecule type" value="Genomic_DNA"/>
</dbReference>
<feature type="compositionally biased region" description="Polar residues" evidence="4">
    <location>
        <begin position="97"/>
        <end position="106"/>
    </location>
</feature>
<accession>A0AAW1NNJ9</accession>
<dbReference type="GO" id="GO:1990275">
    <property type="term" value="F:preribosome binding"/>
    <property type="evidence" value="ECO:0007669"/>
    <property type="project" value="TreeGrafter"/>
</dbReference>
<dbReference type="InterPro" id="IPR003593">
    <property type="entry name" value="AAA+_ATPase"/>
</dbReference>
<dbReference type="Pfam" id="PF17862">
    <property type="entry name" value="AAA_lid_3"/>
    <property type="match status" value="2"/>
</dbReference>
<dbReference type="AlphaFoldDB" id="A0AAW1NNJ9"/>
<dbReference type="PANTHER" id="PTHR23077:SF171">
    <property type="entry name" value="NUCLEAR VALOSIN-CONTAINING PROTEIN-LIKE"/>
    <property type="match status" value="1"/>
</dbReference>
<dbReference type="Gene3D" id="3.40.50.300">
    <property type="entry name" value="P-loop containing nucleotide triphosphate hydrolases"/>
    <property type="match status" value="2"/>
</dbReference>
<evidence type="ECO:0000256" key="2">
    <source>
        <dbReference type="ARBA" id="ARBA00022741"/>
    </source>
</evidence>
<dbReference type="SUPFAM" id="SSF52540">
    <property type="entry name" value="P-loop containing nucleoside triphosphate hydrolases"/>
    <property type="match status" value="2"/>
</dbReference>
<feature type="region of interest" description="Disordered" evidence="4">
    <location>
        <begin position="94"/>
        <end position="137"/>
    </location>
</feature>
<keyword evidence="3" id="KW-0067">ATP-binding</keyword>
<dbReference type="Pfam" id="PF00004">
    <property type="entry name" value="AAA"/>
    <property type="match status" value="3"/>
</dbReference>
<evidence type="ECO:0000256" key="4">
    <source>
        <dbReference type="SAM" id="MobiDB-lite"/>
    </source>
</evidence>
<reference evidence="6 7" key="1">
    <citation type="journal article" date="2024" name="Nat. Commun.">
        <title>Phylogenomics reveals the evolutionary origins of lichenization in chlorophyte algae.</title>
        <authorList>
            <person name="Puginier C."/>
            <person name="Libourel C."/>
            <person name="Otte J."/>
            <person name="Skaloud P."/>
            <person name="Haon M."/>
            <person name="Grisel S."/>
            <person name="Petersen M."/>
            <person name="Berrin J.G."/>
            <person name="Delaux P.M."/>
            <person name="Dal Grande F."/>
            <person name="Keller J."/>
        </authorList>
    </citation>
    <scope>NUCLEOTIDE SEQUENCE [LARGE SCALE GENOMIC DNA]</scope>
    <source>
        <strain evidence="6 7">SAG 2036</strain>
    </source>
</reference>
<dbReference type="InterPro" id="IPR050168">
    <property type="entry name" value="AAA_ATPase_domain"/>
</dbReference>
<dbReference type="CDD" id="cd19530">
    <property type="entry name" value="RecA-like_NVL_r2-like"/>
    <property type="match status" value="1"/>
</dbReference>
<protein>
    <recommendedName>
        <fullName evidence="5">AAA+ ATPase domain-containing protein</fullName>
    </recommendedName>
</protein>
<feature type="region of interest" description="Disordered" evidence="4">
    <location>
        <begin position="230"/>
        <end position="256"/>
    </location>
</feature>
<comment type="caution">
    <text evidence="6">The sequence shown here is derived from an EMBL/GenBank/DDBJ whole genome shotgun (WGS) entry which is preliminary data.</text>
</comment>
<dbReference type="FunFam" id="3.40.50.300:FF:002861">
    <property type="entry name" value="Cell division control protein 48 homolog E"/>
    <property type="match status" value="1"/>
</dbReference>
<dbReference type="InterPro" id="IPR031996">
    <property type="entry name" value="NVL2_nucleolin-bd"/>
</dbReference>